<dbReference type="EMBL" id="SWCJ01000004">
    <property type="protein sequence ID" value="TKB56280.1"/>
    <property type="molecule type" value="Genomic_DNA"/>
</dbReference>
<evidence type="ECO:0000256" key="2">
    <source>
        <dbReference type="ARBA" id="ARBA00022679"/>
    </source>
</evidence>
<protein>
    <submittedName>
        <fullName evidence="4">Glycosyltransferase family 4 protein</fullName>
    </submittedName>
</protein>
<keyword evidence="5" id="KW-1185">Reference proteome</keyword>
<dbReference type="GO" id="GO:1901135">
    <property type="term" value="P:carbohydrate derivative metabolic process"/>
    <property type="evidence" value="ECO:0007669"/>
    <property type="project" value="UniProtKB-ARBA"/>
</dbReference>
<dbReference type="PANTHER" id="PTHR12526:SF510">
    <property type="entry name" value="D-INOSITOL 3-PHOSPHATE GLYCOSYLTRANSFERASE"/>
    <property type="match status" value="1"/>
</dbReference>
<name>A0A4U1BQM2_9GAMM</name>
<sequence>MQICHVNLAKGFSGGERQTLNLIRSLAAQGVEQWAVIRPDSPLNDKLAGLNVTVVHAKHHLLGHHRRWLPKSVMLHAHDGKAVYWCALQGLLHGNRYIITRRVDNKLKSSALTRLAYRNAATVVGLSRAIEAQILTLDNRITTRVIPSSFSTFAADPQRVAEIQAQYPDKILIGQVGKLLHHKGYHLTIEVARRLAKTHPQLQFLFLGSGKDESQLKQQAQGIDNIEFLGHCDDIGNYLAAMKLMLFPSLNEGLGSTVLEAWQHDTPVIGANAGGIPDMIVDGQTGLLVEPGDDQALERALLTLIADESLQQQLAAGAKERLRDFSPQSVCERYLALYNSLTTV</sequence>
<keyword evidence="1" id="KW-0328">Glycosyltransferase</keyword>
<reference evidence="4 5" key="1">
    <citation type="submission" date="2019-04" db="EMBL/GenBank/DDBJ databases">
        <authorList>
            <person name="Hwang J.C."/>
        </authorList>
    </citation>
    <scope>NUCLEOTIDE SEQUENCE [LARGE SCALE GENOMIC DNA]</scope>
    <source>
        <strain evidence="4 5">IMCC35002</strain>
    </source>
</reference>
<dbReference type="OrthoDB" id="6395634at2"/>
<evidence type="ECO:0000313" key="4">
    <source>
        <dbReference type="EMBL" id="TKB56280.1"/>
    </source>
</evidence>
<accession>A0A4U1BQM2</accession>
<evidence type="ECO:0000313" key="5">
    <source>
        <dbReference type="Proteomes" id="UP000305675"/>
    </source>
</evidence>
<dbReference type="RefSeq" id="WP_136863010.1">
    <property type="nucleotide sequence ID" value="NZ_SWCJ01000004.1"/>
</dbReference>
<gene>
    <name evidence="4" type="ORF">FCL42_08710</name>
</gene>
<dbReference type="InterPro" id="IPR001296">
    <property type="entry name" value="Glyco_trans_1"/>
</dbReference>
<keyword evidence="2 4" id="KW-0808">Transferase</keyword>
<dbReference type="GO" id="GO:0016757">
    <property type="term" value="F:glycosyltransferase activity"/>
    <property type="evidence" value="ECO:0007669"/>
    <property type="project" value="UniProtKB-KW"/>
</dbReference>
<proteinExistence type="predicted"/>
<dbReference type="Proteomes" id="UP000305675">
    <property type="component" value="Unassembled WGS sequence"/>
</dbReference>
<dbReference type="PANTHER" id="PTHR12526">
    <property type="entry name" value="GLYCOSYLTRANSFERASE"/>
    <property type="match status" value="1"/>
</dbReference>
<dbReference type="Pfam" id="PF00534">
    <property type="entry name" value="Glycos_transf_1"/>
    <property type="match status" value="1"/>
</dbReference>
<dbReference type="AlphaFoldDB" id="A0A4U1BQM2"/>
<organism evidence="4 5">
    <name type="scientific">Ferrimonas aestuarii</name>
    <dbReference type="NCBI Taxonomy" id="2569539"/>
    <lineage>
        <taxon>Bacteria</taxon>
        <taxon>Pseudomonadati</taxon>
        <taxon>Pseudomonadota</taxon>
        <taxon>Gammaproteobacteria</taxon>
        <taxon>Alteromonadales</taxon>
        <taxon>Ferrimonadaceae</taxon>
        <taxon>Ferrimonas</taxon>
    </lineage>
</organism>
<comment type="caution">
    <text evidence="4">The sequence shown here is derived from an EMBL/GenBank/DDBJ whole genome shotgun (WGS) entry which is preliminary data.</text>
</comment>
<evidence type="ECO:0000256" key="1">
    <source>
        <dbReference type="ARBA" id="ARBA00022676"/>
    </source>
</evidence>
<dbReference type="CDD" id="cd03801">
    <property type="entry name" value="GT4_PimA-like"/>
    <property type="match status" value="1"/>
</dbReference>
<dbReference type="SUPFAM" id="SSF53756">
    <property type="entry name" value="UDP-Glycosyltransferase/glycogen phosphorylase"/>
    <property type="match status" value="1"/>
</dbReference>
<evidence type="ECO:0000259" key="3">
    <source>
        <dbReference type="Pfam" id="PF00534"/>
    </source>
</evidence>
<dbReference type="Gene3D" id="3.40.50.2000">
    <property type="entry name" value="Glycogen Phosphorylase B"/>
    <property type="match status" value="2"/>
</dbReference>
<feature type="domain" description="Glycosyl transferase family 1" evidence="3">
    <location>
        <begin position="164"/>
        <end position="321"/>
    </location>
</feature>